<evidence type="ECO:0000256" key="2">
    <source>
        <dbReference type="SAM" id="Phobius"/>
    </source>
</evidence>
<keyword evidence="5" id="KW-1185">Reference proteome</keyword>
<feature type="region of interest" description="Disordered" evidence="1">
    <location>
        <begin position="251"/>
        <end position="340"/>
    </location>
</feature>
<gene>
    <name evidence="4" type="ORF">BD410DRAFT_903176</name>
</gene>
<feature type="compositionally biased region" description="Basic and acidic residues" evidence="1">
    <location>
        <begin position="318"/>
        <end position="339"/>
    </location>
</feature>
<dbReference type="Proteomes" id="UP000294933">
    <property type="component" value="Unassembled WGS sequence"/>
</dbReference>
<keyword evidence="2" id="KW-0472">Membrane</keyword>
<organism evidence="4 5">
    <name type="scientific">Rickenella mellea</name>
    <dbReference type="NCBI Taxonomy" id="50990"/>
    <lineage>
        <taxon>Eukaryota</taxon>
        <taxon>Fungi</taxon>
        <taxon>Dikarya</taxon>
        <taxon>Basidiomycota</taxon>
        <taxon>Agaricomycotina</taxon>
        <taxon>Agaricomycetes</taxon>
        <taxon>Hymenochaetales</taxon>
        <taxon>Rickenellaceae</taxon>
        <taxon>Rickenella</taxon>
    </lineage>
</organism>
<proteinExistence type="predicted"/>
<keyword evidence="3" id="KW-0732">Signal</keyword>
<evidence type="ECO:0000256" key="3">
    <source>
        <dbReference type="SAM" id="SignalP"/>
    </source>
</evidence>
<keyword evidence="2" id="KW-1133">Transmembrane helix</keyword>
<feature type="compositionally biased region" description="Polar residues" evidence="1">
    <location>
        <begin position="258"/>
        <end position="268"/>
    </location>
</feature>
<feature type="compositionally biased region" description="Low complexity" evidence="1">
    <location>
        <begin position="462"/>
        <end position="471"/>
    </location>
</feature>
<feature type="transmembrane region" description="Helical" evidence="2">
    <location>
        <begin position="216"/>
        <end position="240"/>
    </location>
</feature>
<feature type="compositionally biased region" description="Low complexity" evidence="1">
    <location>
        <begin position="430"/>
        <end position="441"/>
    </location>
</feature>
<sequence length="518" mass="55887">MWQSKSMPLKSTLFITTLHAFGSLALENGMGLPVIGGLTSKLRGRAVQTEALCITGFSWMNNGLGQSPCLSAAFALGACMNDGFDLPALIDAQHHYSAPNSTDGTATECSCSWAGYNLLQACAYCQGGPLYNGSIFSWMAWQQNCSSSLLSDPNPFPVNIVIPNDTAIASWATTNPNSWPNQKFDPTTAQTIAGENLPDLTQHSRDSSNPKSKSHLGAIVGAVAGVIALLIAVAILVWLIRKRRLRSNLPAHAEKPTRSTANASQRSWPSVFKDRRWSTTSSNQAIYTPTTPSTPFSPQPFLDRSPVRQEAIRMNSSPRKESFNRNDANGHAHNHERGNENIIQASNIYQGSATSSPVSDIFSIPASSELLPSTPGPVARSLYPSFASYVSTEPEPYGDNRGSVLPPKPGRMSKLSLESDVTMSNDFRQSSGSSTSRPDGSIDPFILPPISETESRSGRKGSGQQSSRPSSARTTALTPLPEIPGPPQYERNPSQDGFGTDEKRPLRSRLGYGRKDTQ</sequence>
<dbReference type="CDD" id="cd12087">
    <property type="entry name" value="TM_EGFR-like"/>
    <property type="match status" value="1"/>
</dbReference>
<name>A0A4Y7PF11_9AGAM</name>
<dbReference type="AlphaFoldDB" id="A0A4Y7PF11"/>
<feature type="compositionally biased region" description="Polar residues" evidence="1">
    <location>
        <begin position="419"/>
        <end position="429"/>
    </location>
</feature>
<feature type="compositionally biased region" description="Polar residues" evidence="1">
    <location>
        <begin position="278"/>
        <end position="287"/>
    </location>
</feature>
<evidence type="ECO:0000256" key="1">
    <source>
        <dbReference type="SAM" id="MobiDB-lite"/>
    </source>
</evidence>
<evidence type="ECO:0000313" key="5">
    <source>
        <dbReference type="Proteomes" id="UP000294933"/>
    </source>
</evidence>
<dbReference type="OrthoDB" id="2796893at2759"/>
<accession>A0A4Y7PF11</accession>
<dbReference type="VEuPathDB" id="FungiDB:BD410DRAFT_903176"/>
<dbReference type="STRING" id="50990.A0A4Y7PF11"/>
<evidence type="ECO:0000313" key="4">
    <source>
        <dbReference type="EMBL" id="TDL13957.1"/>
    </source>
</evidence>
<keyword evidence="2" id="KW-0812">Transmembrane</keyword>
<dbReference type="EMBL" id="ML170421">
    <property type="protein sequence ID" value="TDL13957.1"/>
    <property type="molecule type" value="Genomic_DNA"/>
</dbReference>
<reference evidence="4 5" key="1">
    <citation type="submission" date="2018-06" db="EMBL/GenBank/DDBJ databases">
        <title>A transcriptomic atlas of mushroom development highlights an independent origin of complex multicellularity.</title>
        <authorList>
            <consortium name="DOE Joint Genome Institute"/>
            <person name="Krizsan K."/>
            <person name="Almasi E."/>
            <person name="Merenyi Z."/>
            <person name="Sahu N."/>
            <person name="Viragh M."/>
            <person name="Koszo T."/>
            <person name="Mondo S."/>
            <person name="Kiss B."/>
            <person name="Balint B."/>
            <person name="Kues U."/>
            <person name="Barry K."/>
            <person name="Hegedus J.C."/>
            <person name="Henrissat B."/>
            <person name="Johnson J."/>
            <person name="Lipzen A."/>
            <person name="Ohm R."/>
            <person name="Nagy I."/>
            <person name="Pangilinan J."/>
            <person name="Yan J."/>
            <person name="Xiong Y."/>
            <person name="Grigoriev I.V."/>
            <person name="Hibbett D.S."/>
            <person name="Nagy L.G."/>
        </authorList>
    </citation>
    <scope>NUCLEOTIDE SEQUENCE [LARGE SCALE GENOMIC DNA]</scope>
    <source>
        <strain evidence="4 5">SZMC22713</strain>
    </source>
</reference>
<feature type="region of interest" description="Disordered" evidence="1">
    <location>
        <begin position="391"/>
        <end position="518"/>
    </location>
</feature>
<feature type="compositionally biased region" description="Low complexity" evidence="1">
    <location>
        <begin position="288"/>
        <end position="301"/>
    </location>
</feature>
<feature type="chain" id="PRO_5021269451" evidence="3">
    <location>
        <begin position="26"/>
        <end position="518"/>
    </location>
</feature>
<protein>
    <submittedName>
        <fullName evidence="4">Uncharacterized protein</fullName>
    </submittedName>
</protein>
<feature type="signal peptide" evidence="3">
    <location>
        <begin position="1"/>
        <end position="25"/>
    </location>
</feature>